<evidence type="ECO:0000313" key="5">
    <source>
        <dbReference type="EMBL" id="RUS76952.1"/>
    </source>
</evidence>
<evidence type="ECO:0000256" key="1">
    <source>
        <dbReference type="ARBA" id="ARBA00008694"/>
    </source>
</evidence>
<keyword evidence="2" id="KW-0808">Transferase</keyword>
<evidence type="ECO:0000259" key="4">
    <source>
        <dbReference type="PROSITE" id="PS51186"/>
    </source>
</evidence>
<protein>
    <recommendedName>
        <fullName evidence="4">N-acetyltransferase domain-containing protein</fullName>
    </recommendedName>
</protein>
<dbReference type="InterPro" id="IPR051016">
    <property type="entry name" value="Diverse_Substrate_AcTransf"/>
</dbReference>
<sequence>MNSTIESNDIVIRRAKPQDSSQVYNLMIELAVFLKCDREMTLSSEHQSTIVGYSLYFHIYNFLEGFGISMENLYVSKSHRGMGIGKMLWQEVTRIGLELGSTGILIIVDNWNKASKDWYTRRGCVDLTETKEYHYLTLGRKEMEAFVNDA</sequence>
<dbReference type="Pfam" id="PF00583">
    <property type="entry name" value="Acetyltransf_1"/>
    <property type="match status" value="1"/>
</dbReference>
<reference evidence="5 6" key="1">
    <citation type="submission" date="2019-01" db="EMBL/GenBank/DDBJ databases">
        <title>A draft genome assembly of the solar-powered sea slug Elysia chlorotica.</title>
        <authorList>
            <person name="Cai H."/>
            <person name="Li Q."/>
            <person name="Fang X."/>
            <person name="Li J."/>
            <person name="Curtis N.E."/>
            <person name="Altenburger A."/>
            <person name="Shibata T."/>
            <person name="Feng M."/>
            <person name="Maeda T."/>
            <person name="Schwartz J.A."/>
            <person name="Shigenobu S."/>
            <person name="Lundholm N."/>
            <person name="Nishiyama T."/>
            <person name="Yang H."/>
            <person name="Hasebe M."/>
            <person name="Li S."/>
            <person name="Pierce S.K."/>
            <person name="Wang J."/>
        </authorList>
    </citation>
    <scope>NUCLEOTIDE SEQUENCE [LARGE SCALE GENOMIC DNA]</scope>
    <source>
        <strain evidence="5">EC2010</strain>
        <tissue evidence="5">Whole organism of an adult</tissue>
    </source>
</reference>
<name>A0A3S1B0H9_ELYCH</name>
<dbReference type="Gene3D" id="3.40.630.30">
    <property type="match status" value="1"/>
</dbReference>
<dbReference type="SUPFAM" id="SSF55729">
    <property type="entry name" value="Acyl-CoA N-acyltransferases (Nat)"/>
    <property type="match status" value="1"/>
</dbReference>
<evidence type="ECO:0000313" key="6">
    <source>
        <dbReference type="Proteomes" id="UP000271974"/>
    </source>
</evidence>
<dbReference type="PANTHER" id="PTHR10545">
    <property type="entry name" value="DIAMINE N-ACETYLTRANSFERASE"/>
    <property type="match status" value="1"/>
</dbReference>
<comment type="caution">
    <text evidence="5">The sequence shown here is derived from an EMBL/GenBank/DDBJ whole genome shotgun (WGS) entry which is preliminary data.</text>
</comment>
<comment type="similarity">
    <text evidence="1">Belongs to the acetyltransferase family.</text>
</comment>
<evidence type="ECO:0000256" key="3">
    <source>
        <dbReference type="ARBA" id="ARBA00023315"/>
    </source>
</evidence>
<dbReference type="InterPro" id="IPR000182">
    <property type="entry name" value="GNAT_dom"/>
</dbReference>
<dbReference type="PANTHER" id="PTHR10545:SF29">
    <property type="entry name" value="GH14572P-RELATED"/>
    <property type="match status" value="1"/>
</dbReference>
<dbReference type="GO" id="GO:0008080">
    <property type="term" value="F:N-acetyltransferase activity"/>
    <property type="evidence" value="ECO:0007669"/>
    <property type="project" value="UniProtKB-ARBA"/>
</dbReference>
<gene>
    <name evidence="5" type="ORF">EGW08_015272</name>
</gene>
<dbReference type="CDD" id="cd04301">
    <property type="entry name" value="NAT_SF"/>
    <property type="match status" value="1"/>
</dbReference>
<evidence type="ECO:0000256" key="2">
    <source>
        <dbReference type="ARBA" id="ARBA00022679"/>
    </source>
</evidence>
<organism evidence="5 6">
    <name type="scientific">Elysia chlorotica</name>
    <name type="common">Eastern emerald elysia</name>
    <name type="synonym">Sea slug</name>
    <dbReference type="NCBI Taxonomy" id="188477"/>
    <lineage>
        <taxon>Eukaryota</taxon>
        <taxon>Metazoa</taxon>
        <taxon>Spiralia</taxon>
        <taxon>Lophotrochozoa</taxon>
        <taxon>Mollusca</taxon>
        <taxon>Gastropoda</taxon>
        <taxon>Heterobranchia</taxon>
        <taxon>Euthyneura</taxon>
        <taxon>Panpulmonata</taxon>
        <taxon>Sacoglossa</taxon>
        <taxon>Placobranchoidea</taxon>
        <taxon>Plakobranchidae</taxon>
        <taxon>Elysia</taxon>
    </lineage>
</organism>
<dbReference type="OrthoDB" id="7305308at2759"/>
<dbReference type="PROSITE" id="PS51186">
    <property type="entry name" value="GNAT"/>
    <property type="match status" value="1"/>
</dbReference>
<feature type="domain" description="N-acetyltransferase" evidence="4">
    <location>
        <begin position="10"/>
        <end position="144"/>
    </location>
</feature>
<keyword evidence="6" id="KW-1185">Reference proteome</keyword>
<dbReference type="STRING" id="188477.A0A3S1B0H9"/>
<dbReference type="EMBL" id="RQTK01000621">
    <property type="protein sequence ID" value="RUS76952.1"/>
    <property type="molecule type" value="Genomic_DNA"/>
</dbReference>
<dbReference type="InterPro" id="IPR016181">
    <property type="entry name" value="Acyl_CoA_acyltransferase"/>
</dbReference>
<dbReference type="Proteomes" id="UP000271974">
    <property type="component" value="Unassembled WGS sequence"/>
</dbReference>
<accession>A0A3S1B0H9</accession>
<dbReference type="AlphaFoldDB" id="A0A3S1B0H9"/>
<proteinExistence type="inferred from homology"/>
<keyword evidence="3" id="KW-0012">Acyltransferase</keyword>